<feature type="transmembrane region" description="Helical" evidence="8">
    <location>
        <begin position="46"/>
        <end position="66"/>
    </location>
</feature>
<feature type="transmembrane region" description="Helical" evidence="8">
    <location>
        <begin position="243"/>
        <end position="261"/>
    </location>
</feature>
<dbReference type="Pfam" id="PF12832">
    <property type="entry name" value="MFS_1_like"/>
    <property type="match status" value="1"/>
</dbReference>
<feature type="transmembrane region" description="Helical" evidence="8">
    <location>
        <begin position="78"/>
        <end position="105"/>
    </location>
</feature>
<keyword evidence="7 8" id="KW-0472">Membrane</keyword>
<dbReference type="RefSeq" id="WP_305107282.1">
    <property type="nucleotide sequence ID" value="NZ_JAUTWS010000047.1"/>
</dbReference>
<evidence type="ECO:0000256" key="4">
    <source>
        <dbReference type="ARBA" id="ARBA00022519"/>
    </source>
</evidence>
<feature type="transmembrane region" description="Helical" evidence="8">
    <location>
        <begin position="334"/>
        <end position="356"/>
    </location>
</feature>
<evidence type="ECO:0000256" key="2">
    <source>
        <dbReference type="ARBA" id="ARBA00022448"/>
    </source>
</evidence>
<feature type="transmembrane region" description="Helical" evidence="8">
    <location>
        <begin position="362"/>
        <end position="381"/>
    </location>
</feature>
<evidence type="ECO:0000256" key="1">
    <source>
        <dbReference type="ARBA" id="ARBA00004429"/>
    </source>
</evidence>
<feature type="transmembrane region" description="Helical" evidence="8">
    <location>
        <begin position="12"/>
        <end position="34"/>
    </location>
</feature>
<keyword evidence="5 8" id="KW-0812">Transmembrane</keyword>
<dbReference type="Gene3D" id="1.20.1250.20">
    <property type="entry name" value="MFS general substrate transporter like domains"/>
    <property type="match status" value="2"/>
</dbReference>
<reference evidence="10 11" key="1">
    <citation type="submission" date="2023-08" db="EMBL/GenBank/DDBJ databases">
        <title>The draft genome sequence of Paracraurococcus sp. LOR1-02.</title>
        <authorList>
            <person name="Kingkaew E."/>
            <person name="Tanasupawat S."/>
        </authorList>
    </citation>
    <scope>NUCLEOTIDE SEQUENCE [LARGE SCALE GENOMIC DNA]</scope>
    <source>
        <strain evidence="10 11">LOR1-02</strain>
    </source>
</reference>
<keyword evidence="4" id="KW-0997">Cell inner membrane</keyword>
<proteinExistence type="predicted"/>
<evidence type="ECO:0000256" key="7">
    <source>
        <dbReference type="ARBA" id="ARBA00023136"/>
    </source>
</evidence>
<comment type="caution">
    <text evidence="10">The sequence shown here is derived from an EMBL/GenBank/DDBJ whole genome shotgun (WGS) entry which is preliminary data.</text>
</comment>
<organism evidence="10 11">
    <name type="scientific">Paracraurococcus lichenis</name>
    <dbReference type="NCBI Taxonomy" id="3064888"/>
    <lineage>
        <taxon>Bacteria</taxon>
        <taxon>Pseudomonadati</taxon>
        <taxon>Pseudomonadota</taxon>
        <taxon>Alphaproteobacteria</taxon>
        <taxon>Acetobacterales</taxon>
        <taxon>Roseomonadaceae</taxon>
        <taxon>Paracraurococcus</taxon>
    </lineage>
</organism>
<protein>
    <submittedName>
        <fullName evidence="10">MFS transporter</fullName>
    </submittedName>
</protein>
<dbReference type="Proteomes" id="UP001243009">
    <property type="component" value="Unassembled WGS sequence"/>
</dbReference>
<evidence type="ECO:0000256" key="5">
    <source>
        <dbReference type="ARBA" id="ARBA00022692"/>
    </source>
</evidence>
<dbReference type="InterPro" id="IPR024989">
    <property type="entry name" value="MFS_assoc_dom"/>
</dbReference>
<gene>
    <name evidence="10" type="ORF">Q7A36_29060</name>
</gene>
<feature type="transmembrane region" description="Helical" evidence="8">
    <location>
        <begin position="273"/>
        <end position="298"/>
    </location>
</feature>
<dbReference type="InterPro" id="IPR036259">
    <property type="entry name" value="MFS_trans_sf"/>
</dbReference>
<feature type="transmembrane region" description="Helical" evidence="8">
    <location>
        <begin position="210"/>
        <end position="231"/>
    </location>
</feature>
<dbReference type="SUPFAM" id="SSF103473">
    <property type="entry name" value="MFS general substrate transporter"/>
    <property type="match status" value="1"/>
</dbReference>
<evidence type="ECO:0000259" key="9">
    <source>
        <dbReference type="Pfam" id="PF12832"/>
    </source>
</evidence>
<dbReference type="PANTHER" id="PTHR23522:SF10">
    <property type="entry name" value="3-PHENYLPROPIONIC ACID TRANSPORTER-RELATED"/>
    <property type="match status" value="1"/>
</dbReference>
<dbReference type="PIRSF" id="PIRSF004925">
    <property type="entry name" value="HcaT"/>
    <property type="match status" value="1"/>
</dbReference>
<keyword evidence="3" id="KW-1003">Cell membrane</keyword>
<sequence length="394" mass="39396">MAPWPAGGAGRYVLLYVALFLGWGVLSPFLPAVLEGQGASPEEIGLILGGGIAVRLVATPLVGAVADRRAAPRACLFACLLLAALAALGYGAAAGFGALLLVGLLQHGATGPVGPLPDALAVRAAAAPGLRLDYGLLRGIGSAAFVAGTALAGQAVAAAADLRVVLWLHAGCFLLAALATLALPVPPAAPAPRARRGAFRPLLALPAFRLVLLATALVSGSHAVATGYATIRWREAGIGAETIGLLWSVSVASEILVFAWIGPRLLARLGPGALIGLAAAAGVLRWSVMALTAAVPAMVLAQPLHGMTFAAQHLAAMAVIGRSVPPALAASAQALYATLGVGLAGAVATLASGLLYGRFGAGAFWAMALLCLAALPVAQAIRRANAETSRRLPV</sequence>
<comment type="subcellular location">
    <subcellularLocation>
        <location evidence="1">Cell inner membrane</location>
        <topology evidence="1">Multi-pass membrane protein</topology>
    </subcellularLocation>
</comment>
<dbReference type="EMBL" id="JAUTWS010000047">
    <property type="protein sequence ID" value="MDO9712427.1"/>
    <property type="molecule type" value="Genomic_DNA"/>
</dbReference>
<evidence type="ECO:0000313" key="10">
    <source>
        <dbReference type="EMBL" id="MDO9712427.1"/>
    </source>
</evidence>
<dbReference type="NCBIfam" id="NF037955">
    <property type="entry name" value="mfs"/>
    <property type="match status" value="1"/>
</dbReference>
<evidence type="ECO:0000256" key="6">
    <source>
        <dbReference type="ARBA" id="ARBA00022989"/>
    </source>
</evidence>
<keyword evidence="11" id="KW-1185">Reference proteome</keyword>
<feature type="domain" description="Major facilitator superfamily associated" evidence="9">
    <location>
        <begin position="14"/>
        <end position="365"/>
    </location>
</feature>
<evidence type="ECO:0000256" key="3">
    <source>
        <dbReference type="ARBA" id="ARBA00022475"/>
    </source>
</evidence>
<feature type="transmembrane region" description="Helical" evidence="8">
    <location>
        <begin position="166"/>
        <end position="189"/>
    </location>
</feature>
<evidence type="ECO:0000256" key="8">
    <source>
        <dbReference type="SAM" id="Phobius"/>
    </source>
</evidence>
<dbReference type="PANTHER" id="PTHR23522">
    <property type="entry name" value="BLL5896 PROTEIN"/>
    <property type="match status" value="1"/>
</dbReference>
<evidence type="ECO:0000313" key="11">
    <source>
        <dbReference type="Proteomes" id="UP001243009"/>
    </source>
</evidence>
<dbReference type="InterPro" id="IPR026032">
    <property type="entry name" value="HcaT-like"/>
</dbReference>
<accession>A0ABT9E896</accession>
<keyword evidence="6 8" id="KW-1133">Transmembrane helix</keyword>
<name>A0ABT9E896_9PROT</name>
<keyword evidence="2" id="KW-0813">Transport</keyword>